<dbReference type="InterPro" id="IPR045057">
    <property type="entry name" value="Gcn5-rel_NAT"/>
</dbReference>
<dbReference type="EMBL" id="RAPK01000008">
    <property type="protein sequence ID" value="RKD73328.1"/>
    <property type="molecule type" value="Genomic_DNA"/>
</dbReference>
<proteinExistence type="predicted"/>
<dbReference type="Gene3D" id="3.40.630.30">
    <property type="match status" value="1"/>
</dbReference>
<evidence type="ECO:0000259" key="1">
    <source>
        <dbReference type="PROSITE" id="PS51186"/>
    </source>
</evidence>
<dbReference type="GO" id="GO:0016747">
    <property type="term" value="F:acyltransferase activity, transferring groups other than amino-acyl groups"/>
    <property type="evidence" value="ECO:0007669"/>
    <property type="project" value="InterPro"/>
</dbReference>
<evidence type="ECO:0000259" key="2">
    <source>
        <dbReference type="PROSITE" id="PS51729"/>
    </source>
</evidence>
<name>A0A419V479_9BACL</name>
<feature type="domain" description="N-acetyltransferase" evidence="1">
    <location>
        <begin position="1"/>
        <end position="90"/>
    </location>
</feature>
<accession>A0A419V479</accession>
<evidence type="ECO:0000313" key="3">
    <source>
        <dbReference type="EMBL" id="RKD73328.1"/>
    </source>
</evidence>
<organism evidence="3 4">
    <name type="scientific">Sinobaca qinghaiensis</name>
    <dbReference type="NCBI Taxonomy" id="342944"/>
    <lineage>
        <taxon>Bacteria</taxon>
        <taxon>Bacillati</taxon>
        <taxon>Bacillota</taxon>
        <taxon>Bacilli</taxon>
        <taxon>Bacillales</taxon>
        <taxon>Sporolactobacillaceae</taxon>
        <taxon>Sinobaca</taxon>
    </lineage>
</organism>
<dbReference type="PROSITE" id="PS51186">
    <property type="entry name" value="GNAT"/>
    <property type="match status" value="1"/>
</dbReference>
<dbReference type="OrthoDB" id="9793389at2"/>
<dbReference type="SUPFAM" id="SSF55729">
    <property type="entry name" value="Acyl-CoA N-acyltransferases (Nat)"/>
    <property type="match status" value="1"/>
</dbReference>
<dbReference type="PROSITE" id="PS51729">
    <property type="entry name" value="GNAT_YJDJ"/>
    <property type="match status" value="1"/>
</dbReference>
<dbReference type="Pfam" id="PF14542">
    <property type="entry name" value="Acetyltransf_CG"/>
    <property type="match status" value="1"/>
</dbReference>
<keyword evidence="4" id="KW-1185">Reference proteome</keyword>
<dbReference type="PANTHER" id="PTHR31435:SF10">
    <property type="entry name" value="BSR4717 PROTEIN"/>
    <property type="match status" value="1"/>
</dbReference>
<reference evidence="3 4" key="1">
    <citation type="submission" date="2018-09" db="EMBL/GenBank/DDBJ databases">
        <title>Genomic Encyclopedia of Archaeal and Bacterial Type Strains, Phase II (KMG-II): from individual species to whole genera.</title>
        <authorList>
            <person name="Goeker M."/>
        </authorList>
    </citation>
    <scope>NUCLEOTIDE SEQUENCE [LARGE SCALE GENOMIC DNA]</scope>
    <source>
        <strain evidence="3 4">DSM 17008</strain>
    </source>
</reference>
<dbReference type="InterPro" id="IPR000182">
    <property type="entry name" value="GNAT_dom"/>
</dbReference>
<comment type="caution">
    <text evidence="3">The sequence shown here is derived from an EMBL/GenBank/DDBJ whole genome shotgun (WGS) entry which is preliminary data.</text>
</comment>
<dbReference type="Proteomes" id="UP000285120">
    <property type="component" value="Unassembled WGS sequence"/>
</dbReference>
<sequence>MDIKTGNNEFYVEDQQGNKAAQITFFEEKDDEIVIDHTEVAEDLRGQGIGYQLVEHVVEKARAENKKIIPQCPYAEKKLKENDEFHDILA</sequence>
<gene>
    <name evidence="3" type="ORF">ATL39_1620</name>
</gene>
<feature type="domain" description="N-acetyltransferase" evidence="2">
    <location>
        <begin position="2"/>
        <end position="90"/>
    </location>
</feature>
<dbReference type="AlphaFoldDB" id="A0A419V479"/>
<evidence type="ECO:0000313" key="4">
    <source>
        <dbReference type="Proteomes" id="UP000285120"/>
    </source>
</evidence>
<dbReference type="InterPro" id="IPR016181">
    <property type="entry name" value="Acyl_CoA_acyltransferase"/>
</dbReference>
<dbReference type="CDD" id="cd04301">
    <property type="entry name" value="NAT_SF"/>
    <property type="match status" value="1"/>
</dbReference>
<dbReference type="InterPro" id="IPR031165">
    <property type="entry name" value="GNAT_YJDJ"/>
</dbReference>
<protein>
    <submittedName>
        <fullName evidence="3">Uncharacterized protein</fullName>
    </submittedName>
</protein>
<dbReference type="PANTHER" id="PTHR31435">
    <property type="entry name" value="PROTEIN NATD1"/>
    <property type="match status" value="1"/>
</dbReference>